<accession>A0A6L3YBI2</accession>
<dbReference type="EMBL" id="WBVX01000037">
    <property type="protein sequence ID" value="KAB2678055.1"/>
    <property type="molecule type" value="Genomic_DNA"/>
</dbReference>
<dbReference type="Gene3D" id="3.40.50.1010">
    <property type="entry name" value="5'-nuclease"/>
    <property type="match status" value="1"/>
</dbReference>
<name>A0A6L3YBI2_9HYPH</name>
<dbReference type="GO" id="GO:0003677">
    <property type="term" value="F:DNA binding"/>
    <property type="evidence" value="ECO:0007669"/>
    <property type="project" value="UniProtKB-KW"/>
</dbReference>
<comment type="caution">
    <text evidence="1">The sequence shown here is derived from an EMBL/GenBank/DDBJ whole genome shotgun (WGS) entry which is preliminary data.</text>
</comment>
<organism evidence="1 2">
    <name type="scientific">Brucella tritici</name>
    <dbReference type="NCBI Taxonomy" id="94626"/>
    <lineage>
        <taxon>Bacteria</taxon>
        <taxon>Pseudomonadati</taxon>
        <taxon>Pseudomonadota</taxon>
        <taxon>Alphaproteobacteria</taxon>
        <taxon>Hyphomicrobiales</taxon>
        <taxon>Brucellaceae</taxon>
        <taxon>Brucella/Ochrobactrum group</taxon>
        <taxon>Brucella</taxon>
    </lineage>
</organism>
<evidence type="ECO:0000313" key="1">
    <source>
        <dbReference type="EMBL" id="KAB2678055.1"/>
    </source>
</evidence>
<dbReference type="Proteomes" id="UP000481643">
    <property type="component" value="Unassembled WGS sequence"/>
</dbReference>
<reference evidence="1 2" key="1">
    <citation type="submission" date="2019-09" db="EMBL/GenBank/DDBJ databases">
        <title>Taxonomic organization of the family Brucellaceae based on a phylogenomic approach.</title>
        <authorList>
            <person name="Leclercq S."/>
            <person name="Cloeckaert A."/>
            <person name="Zygmunt M.S."/>
        </authorList>
    </citation>
    <scope>NUCLEOTIDE SEQUENCE [LARGE SCALE GENOMIC DNA]</scope>
    <source>
        <strain evidence="1 2">WS1830</strain>
    </source>
</reference>
<protein>
    <submittedName>
        <fullName evidence="1">DNA-binding protein</fullName>
    </submittedName>
</protein>
<proteinExistence type="predicted"/>
<keyword evidence="1" id="KW-0238">DNA-binding</keyword>
<gene>
    <name evidence="1" type="ORF">F9L08_24345</name>
</gene>
<evidence type="ECO:0000313" key="2">
    <source>
        <dbReference type="Proteomes" id="UP000481643"/>
    </source>
</evidence>
<dbReference type="InterPro" id="IPR029060">
    <property type="entry name" value="PIN-like_dom_sf"/>
</dbReference>
<dbReference type="AlphaFoldDB" id="A0A6L3YBI2"/>
<dbReference type="SUPFAM" id="SSF88723">
    <property type="entry name" value="PIN domain-like"/>
    <property type="match status" value="1"/>
</dbReference>
<sequence>MIVFDVDAATRWMRRFPTKTLARRPDEQLPFIDEEPVGGQPILLDTCVYIDRLKGDIPDHIRDRLRARLSHHSSTAIQELVHSIGALDPSDLRTAAVQKSISDIIKAMPDHRIIVPDLDILGRAAILNGVICRIQGYTNDQKLRCLNDCTIFLQALKFGLVLVTRNISDFDYCLQLVPTGRVLFYRT</sequence>